<keyword evidence="3 5" id="KW-1133">Transmembrane helix</keyword>
<evidence type="ECO:0000259" key="6">
    <source>
        <dbReference type="Pfam" id="PF04893"/>
    </source>
</evidence>
<comment type="subcellular location">
    <subcellularLocation>
        <location evidence="1">Membrane</location>
        <topology evidence="1">Multi-pass membrane protein</topology>
    </subcellularLocation>
</comment>
<feature type="transmembrane region" description="Helical" evidence="5">
    <location>
        <begin position="24"/>
        <end position="45"/>
    </location>
</feature>
<dbReference type="Pfam" id="PF04893">
    <property type="entry name" value="Yip1"/>
    <property type="match status" value="1"/>
</dbReference>
<name>A0A8J8Q8F7_9EURY</name>
<keyword evidence="2 5" id="KW-0812">Transmembrane</keyword>
<evidence type="ECO:0000256" key="2">
    <source>
        <dbReference type="ARBA" id="ARBA00022692"/>
    </source>
</evidence>
<dbReference type="Proteomes" id="UP000766904">
    <property type="component" value="Unassembled WGS sequence"/>
</dbReference>
<evidence type="ECO:0000256" key="5">
    <source>
        <dbReference type="SAM" id="Phobius"/>
    </source>
</evidence>
<sequence length="183" mass="19530">MTRTPLVAPAAYFSRPDAFDPRQAVLPTAAFWLATLGTNVYLWSISDFVVEPRYLAWLYQTLESTLLTLLIFTLVVYVLGQVVGGDGEPTDALVLAAWALVPAIVARVGAVASASGPFVDPATSTELAATVVFALVACLWAGYCWRDGFRHAFDLERPVATPTAVLGVVLCATLVVAPLFVLA</sequence>
<keyword evidence="4 5" id="KW-0472">Membrane</keyword>
<dbReference type="GO" id="GO:0016020">
    <property type="term" value="C:membrane"/>
    <property type="evidence" value="ECO:0007669"/>
    <property type="project" value="UniProtKB-SubCell"/>
</dbReference>
<comment type="caution">
    <text evidence="7">The sequence shown here is derived from an EMBL/GenBank/DDBJ whole genome shotgun (WGS) entry which is preliminary data.</text>
</comment>
<dbReference type="InterPro" id="IPR006977">
    <property type="entry name" value="Yip1_dom"/>
</dbReference>
<feature type="transmembrane region" description="Helical" evidence="5">
    <location>
        <begin position="92"/>
        <end position="115"/>
    </location>
</feature>
<feature type="transmembrane region" description="Helical" evidence="5">
    <location>
        <begin position="57"/>
        <end position="80"/>
    </location>
</feature>
<evidence type="ECO:0000256" key="3">
    <source>
        <dbReference type="ARBA" id="ARBA00022989"/>
    </source>
</evidence>
<dbReference type="EMBL" id="PHNJ01000001">
    <property type="protein sequence ID" value="TYL40428.1"/>
    <property type="molecule type" value="Genomic_DNA"/>
</dbReference>
<gene>
    <name evidence="7" type="ORF">CV102_02310</name>
</gene>
<evidence type="ECO:0000256" key="4">
    <source>
        <dbReference type="ARBA" id="ARBA00023136"/>
    </source>
</evidence>
<feature type="transmembrane region" description="Helical" evidence="5">
    <location>
        <begin position="127"/>
        <end position="146"/>
    </location>
</feature>
<keyword evidence="8" id="KW-1185">Reference proteome</keyword>
<dbReference type="AlphaFoldDB" id="A0A8J8Q8F7"/>
<evidence type="ECO:0000256" key="1">
    <source>
        <dbReference type="ARBA" id="ARBA00004141"/>
    </source>
</evidence>
<accession>A0A8J8Q8F7</accession>
<organism evidence="7 8">
    <name type="scientific">Natronococcus pandeyae</name>
    <dbReference type="NCBI Taxonomy" id="2055836"/>
    <lineage>
        <taxon>Archaea</taxon>
        <taxon>Methanobacteriati</taxon>
        <taxon>Methanobacteriota</taxon>
        <taxon>Stenosarchaea group</taxon>
        <taxon>Halobacteria</taxon>
        <taxon>Halobacteriales</taxon>
        <taxon>Natrialbaceae</taxon>
        <taxon>Natronococcus</taxon>
    </lineage>
</organism>
<dbReference type="RefSeq" id="WP_148856219.1">
    <property type="nucleotide sequence ID" value="NZ_PHNJ01000001.1"/>
</dbReference>
<feature type="domain" description="Yip1" evidence="6">
    <location>
        <begin position="30"/>
        <end position="174"/>
    </location>
</feature>
<dbReference type="OrthoDB" id="116519at2157"/>
<reference evidence="7" key="1">
    <citation type="submission" date="2017-11" db="EMBL/GenBank/DDBJ databases">
        <authorList>
            <person name="Kajale S.C."/>
            <person name="Sharma A."/>
        </authorList>
    </citation>
    <scope>NUCLEOTIDE SEQUENCE</scope>
    <source>
        <strain evidence="7">LS1_42</strain>
    </source>
</reference>
<proteinExistence type="predicted"/>
<protein>
    <recommendedName>
        <fullName evidence="6">Yip1 domain-containing protein</fullName>
    </recommendedName>
</protein>
<evidence type="ECO:0000313" key="7">
    <source>
        <dbReference type="EMBL" id="TYL40428.1"/>
    </source>
</evidence>
<feature type="transmembrane region" description="Helical" evidence="5">
    <location>
        <begin position="158"/>
        <end position="181"/>
    </location>
</feature>
<evidence type="ECO:0000313" key="8">
    <source>
        <dbReference type="Proteomes" id="UP000766904"/>
    </source>
</evidence>